<sequence>MFHSARCPALIVVDMQNDFVRRGAPMEVPSSRDIVVRLQALISAFRARSLPVVFTRYVAAPDYRHLQTRLPWLELIEPPVSACLPGHMRGYADVDQDRDAAAMIDELAPEPRDIVIDKIFYSAFFKTNLHQQLQSLGVDALAVTGTLTEMCVEDTARHAVHHGYPTAMVRDAVASNSPTRHDAALDAFAGNYGWVMDASEIEARLMAPLTKETDG</sequence>
<dbReference type="InterPro" id="IPR000868">
    <property type="entry name" value="Isochorismatase-like_dom"/>
</dbReference>
<dbReference type="RefSeq" id="WP_121168727.1">
    <property type="nucleotide sequence ID" value="NZ_RAPE01000006.1"/>
</dbReference>
<dbReference type="Proteomes" id="UP000281128">
    <property type="component" value="Unassembled WGS sequence"/>
</dbReference>
<keyword evidence="1 3" id="KW-0378">Hydrolase</keyword>
<organism evidence="3 4">
    <name type="scientific">Roseovarius spongiae</name>
    <dbReference type="NCBI Taxonomy" id="2320272"/>
    <lineage>
        <taxon>Bacteria</taxon>
        <taxon>Pseudomonadati</taxon>
        <taxon>Pseudomonadota</taxon>
        <taxon>Alphaproteobacteria</taxon>
        <taxon>Rhodobacterales</taxon>
        <taxon>Roseobacteraceae</taxon>
        <taxon>Roseovarius</taxon>
    </lineage>
</organism>
<dbReference type="AlphaFoldDB" id="A0A3A8ARN3"/>
<comment type="caution">
    <text evidence="3">The sequence shown here is derived from an EMBL/GenBank/DDBJ whole genome shotgun (WGS) entry which is preliminary data.</text>
</comment>
<reference evidence="3 4" key="1">
    <citation type="submission" date="2018-09" db="EMBL/GenBank/DDBJ databases">
        <title>Roseovarius spongiae sp. nov., isolated from a marine sponge.</title>
        <authorList>
            <person name="Zhuang L."/>
            <person name="Luo L."/>
        </authorList>
    </citation>
    <scope>NUCLEOTIDE SEQUENCE [LARGE SCALE GENOMIC DNA]</scope>
    <source>
        <strain evidence="3 4">HN-E21</strain>
    </source>
</reference>
<dbReference type="OrthoDB" id="8477867at2"/>
<evidence type="ECO:0000313" key="4">
    <source>
        <dbReference type="Proteomes" id="UP000281128"/>
    </source>
</evidence>
<dbReference type="PRINTS" id="PR01398">
    <property type="entry name" value="ISCHRISMTASE"/>
</dbReference>
<evidence type="ECO:0000256" key="1">
    <source>
        <dbReference type="ARBA" id="ARBA00022801"/>
    </source>
</evidence>
<dbReference type="PANTHER" id="PTHR43540:SF6">
    <property type="entry name" value="ISOCHORISMATASE-LIKE DOMAIN-CONTAINING PROTEIN"/>
    <property type="match status" value="1"/>
</dbReference>
<dbReference type="GO" id="GO:0008908">
    <property type="term" value="F:isochorismatase activity"/>
    <property type="evidence" value="ECO:0007669"/>
    <property type="project" value="InterPro"/>
</dbReference>
<keyword evidence="4" id="KW-1185">Reference proteome</keyword>
<dbReference type="Pfam" id="PF00857">
    <property type="entry name" value="Isochorismatase"/>
    <property type="match status" value="1"/>
</dbReference>
<evidence type="ECO:0000313" key="3">
    <source>
        <dbReference type="EMBL" id="RKF12575.1"/>
    </source>
</evidence>
<dbReference type="EMBL" id="RAPE01000006">
    <property type="protein sequence ID" value="RKF12575.1"/>
    <property type="molecule type" value="Genomic_DNA"/>
</dbReference>
<protein>
    <submittedName>
        <fullName evidence="3">Cysteine hydrolase</fullName>
    </submittedName>
</protein>
<gene>
    <name evidence="3" type="ORF">D6850_16535</name>
</gene>
<dbReference type="CDD" id="cd00431">
    <property type="entry name" value="cysteine_hydrolases"/>
    <property type="match status" value="1"/>
</dbReference>
<dbReference type="SUPFAM" id="SSF52499">
    <property type="entry name" value="Isochorismatase-like hydrolases"/>
    <property type="match status" value="1"/>
</dbReference>
<dbReference type="InterPro" id="IPR016291">
    <property type="entry name" value="Isochorismatase"/>
</dbReference>
<dbReference type="InterPro" id="IPR050272">
    <property type="entry name" value="Isochorismatase-like_hydrls"/>
</dbReference>
<accession>A0A3A8ARN3</accession>
<dbReference type="InterPro" id="IPR036380">
    <property type="entry name" value="Isochorismatase-like_sf"/>
</dbReference>
<dbReference type="PANTHER" id="PTHR43540">
    <property type="entry name" value="PEROXYUREIDOACRYLATE/UREIDOACRYLATE AMIDOHYDROLASE-RELATED"/>
    <property type="match status" value="1"/>
</dbReference>
<dbReference type="Gene3D" id="3.40.50.850">
    <property type="entry name" value="Isochorismatase-like"/>
    <property type="match status" value="1"/>
</dbReference>
<feature type="domain" description="Isochorismatase-like" evidence="2">
    <location>
        <begin position="9"/>
        <end position="199"/>
    </location>
</feature>
<name>A0A3A8ARN3_9RHOB</name>
<evidence type="ECO:0000259" key="2">
    <source>
        <dbReference type="Pfam" id="PF00857"/>
    </source>
</evidence>
<proteinExistence type="predicted"/>